<accession>A0ABQ2F0P3</accession>
<name>A0ABQ2F0P3_9DEIO</name>
<dbReference type="EMBL" id="BMPP01000016">
    <property type="protein sequence ID" value="GGK36366.1"/>
    <property type="molecule type" value="Genomic_DNA"/>
</dbReference>
<evidence type="ECO:0000313" key="2">
    <source>
        <dbReference type="EMBL" id="GGK36366.1"/>
    </source>
</evidence>
<comment type="caution">
    <text evidence="2">The sequence shown here is derived from an EMBL/GenBank/DDBJ whole genome shotgun (WGS) entry which is preliminary data.</text>
</comment>
<gene>
    <name evidence="2" type="ORF">GCM10008955_32770</name>
</gene>
<proteinExistence type="predicted"/>
<evidence type="ECO:0000313" key="3">
    <source>
        <dbReference type="Proteomes" id="UP000647587"/>
    </source>
</evidence>
<sequence length="152" mass="16553">MTGSASNVDYEGLSLRVSQEGLGSLNPVERVTWLVINTNMEILLGGLYGFYHNSSGDYAAHAVEALEQIGVHTAGQALRDANVLFPGGMSSSEWQPRREQLDRMEASGTDRFDTLTGLLQDASNDEIPDGLERYVNSHARHLPFIPVGLHVG</sequence>
<dbReference type="RefSeq" id="WP_189010698.1">
    <property type="nucleotide sequence ID" value="NZ_BMPP01000016.1"/>
</dbReference>
<keyword evidence="3" id="KW-1185">Reference proteome</keyword>
<reference evidence="3" key="1">
    <citation type="journal article" date="2019" name="Int. J. Syst. Evol. Microbiol.">
        <title>The Global Catalogue of Microorganisms (GCM) 10K type strain sequencing project: providing services to taxonomists for standard genome sequencing and annotation.</title>
        <authorList>
            <consortium name="The Broad Institute Genomics Platform"/>
            <consortium name="The Broad Institute Genome Sequencing Center for Infectious Disease"/>
            <person name="Wu L."/>
            <person name="Ma J."/>
        </authorList>
    </citation>
    <scope>NUCLEOTIDE SEQUENCE [LARGE SCALE GENOMIC DNA]</scope>
    <source>
        <strain evidence="3">JCM 30331</strain>
    </source>
</reference>
<organism evidence="2 3">
    <name type="scientific">Deinococcus malanensis</name>
    <dbReference type="NCBI Taxonomy" id="1706855"/>
    <lineage>
        <taxon>Bacteria</taxon>
        <taxon>Thermotogati</taxon>
        <taxon>Deinococcota</taxon>
        <taxon>Deinococci</taxon>
        <taxon>Deinococcales</taxon>
        <taxon>Deinococcaceae</taxon>
        <taxon>Deinococcus</taxon>
    </lineage>
</organism>
<feature type="domain" description="DNA mimic protein DMP19 C-terminal" evidence="1">
    <location>
        <begin position="24"/>
        <end position="138"/>
    </location>
</feature>
<dbReference type="InterPro" id="IPR025402">
    <property type="entry name" value="DMP19_C"/>
</dbReference>
<dbReference type="Gene3D" id="1.20.1420.60">
    <property type="match status" value="1"/>
</dbReference>
<protein>
    <recommendedName>
        <fullName evidence="1">DNA mimic protein DMP19 C-terminal domain-containing protein</fullName>
    </recommendedName>
</protein>
<evidence type="ECO:0000259" key="1">
    <source>
        <dbReference type="Pfam" id="PF14300"/>
    </source>
</evidence>
<dbReference type="Pfam" id="PF14300">
    <property type="entry name" value="DMP19"/>
    <property type="match status" value="1"/>
</dbReference>
<dbReference type="Proteomes" id="UP000647587">
    <property type="component" value="Unassembled WGS sequence"/>
</dbReference>